<dbReference type="PANTHER" id="PTHR47447:SF17">
    <property type="entry name" value="OS12G0638900 PROTEIN"/>
    <property type="match status" value="1"/>
</dbReference>
<comment type="similarity">
    <text evidence="1">Belongs to the CCM1 family.</text>
</comment>
<feature type="compositionally biased region" description="Basic and acidic residues" evidence="5">
    <location>
        <begin position="1171"/>
        <end position="1182"/>
    </location>
</feature>
<dbReference type="NCBIfam" id="TIGR00756">
    <property type="entry name" value="PPR"/>
    <property type="match status" value="1"/>
</dbReference>
<dbReference type="InterPro" id="IPR011990">
    <property type="entry name" value="TPR-like_helical_dom_sf"/>
</dbReference>
<protein>
    <submittedName>
        <fullName evidence="6">WGS project CBMI000000000 data, contig CS3069_c000651</fullName>
    </submittedName>
</protein>
<comment type="function">
    <text evidence="3">Regulates mitochondrial small subunit maturation by controlling 15S rRNA 5'-end processing. Localizes to the 5' precursor of the 15S rRNA in a position that is subsequently occupied by mS47 in the mature yeast mtSSU. Uses structure and sequence-specific RNA recognition, binding to a single-stranded region of the precursor and specifically recognizing bases -6 to -1. The exchange of Ccm1 for mS47 is coupled to the irreversible removal of precursor rRNA that is accompanied by conformational changes of the mitoribosomal proteins uS5m and mS26. These conformational changes signal completion of 5'-end rRNA processing through protection of the mature 5'-end of the 15S rRNA and stabilization of mS47. The removal of the 5' precursor together with the dissociation of Ccm1 may be catalyzed by the 5'-3' exoribonuclease Pet127. Involved in the specific removal of group I introns in mitochondrial encoded transcripts.</text>
</comment>
<evidence type="ECO:0000313" key="6">
    <source>
        <dbReference type="EMBL" id="CEG04239.1"/>
    </source>
</evidence>
<proteinExistence type="inferred from homology"/>
<organism evidence="6">
    <name type="scientific">Fusarium clavum</name>
    <dbReference type="NCBI Taxonomy" id="2594811"/>
    <lineage>
        <taxon>Eukaryota</taxon>
        <taxon>Fungi</taxon>
        <taxon>Dikarya</taxon>
        <taxon>Ascomycota</taxon>
        <taxon>Pezizomycotina</taxon>
        <taxon>Sordariomycetes</taxon>
        <taxon>Hypocreomycetidae</taxon>
        <taxon>Hypocreales</taxon>
        <taxon>Nectriaceae</taxon>
        <taxon>Fusarium</taxon>
        <taxon>Fusarium incarnatum-equiseti species complex</taxon>
    </lineage>
</organism>
<sequence length="1214" mass="139199">MLERTAASLESRSLQRIIHRSSNRSQKLHTGFWQHGAAAIDISSSLPGSIRPVGAANTEPETQQLQANLFASVLMLDFLYPTSTIPLLRRLYPDLPNPQNAQRTAIVPSRRTYSSITTPPGNDETTIDEAGWPNKDSKPQDLDPEGDTNIWVGTEATIPKGSQTDLELIQKIMGTKGRHFQQAWDIYSGMDTEQRRLVRGPLVNYLSRSHSIVETGRALSVFRQIPTPEWTNELLSAAILLLLRSGDLPGAVETLKTGLETGGFSHGLEFLMADTINSRNWSVALDVWTSYYKRMVRRTPDAKPDVGRLQQLGSLKNKGDLYFAFRAYLVGEGKDQHKEIQKDVAAKRALSALRRFFATLALREPCPPAQASIILEALGDNFEYNTYMNTMLTRWYDKLEDRSTVEQLPAIYQKQRLLPDAAPTMAVYRGLFKVNFPRNRARLEELHQDWVRIKGGLNQWGYEKYLKYYASKGDVPSVKKLWAQFAKEYPEVIQEPRGFRSTINVYAQIGDVVGVKKEMERMVEEYNVQPDLDIWNTLLKSYMRTNDYDGVLDLFDQIASQHQPDSYTYAHVMAMSSKKGDLDTTLEYFTRSQREGVPISKEMGLSLVVAYCRSGQLSAAESLCIEMTHRKIASQAIWNQLLNYNGLERKITKVYELLKQMKQLGVEWDHETYEFLLQALVRVNRIPAAHALLKRAVKEHLFLVTPDHYAIVMAAAARLGESPVVETLFAQLQKSELPITFKALVAVVTHANKKKPGTDRTRYLANELVEYFRQAAAAAKSSESAPEDFADAGNIADLMRSTPKIGRAIALLVELREFISIEEMMGLFVEIFPQYQTNQFPPDIMSALMHAHYMEENYDRVLELWEKTWADVYASSRKRSGEGIAIGTEYELSRVVDVVARVYGEMSDGEGLSDVIDKVIAAGFKLTRQNWVVVISNLSELGKWDRAMYWCETLLMPTWDGWGFKRDIPHKRENAHMLSAPPRLVLRLQQKWLEMRKMAAWDPNVSRLLSTVKEKYPRLHHAFTTSEVDVIPTKYTVNGKEVEPSELDSILQSLPYLSLLKVRDNLQRQLAKQKKSEQSLGTPGEPVDRVKWKQDLQAKINQFAKDWYLTRKKGYDEKLKEKKRQRWLPRDLRRDIEIKASAMGQEDVDVRVAREQFAYWNKFWDRYDQRRHGARRQPDTRRQPVARRPIGYLRKNPTEAAKMQKLRNKRADDE</sequence>
<dbReference type="EMBL" id="CBMI010000649">
    <property type="protein sequence ID" value="CEG04239.1"/>
    <property type="molecule type" value="Genomic_DNA"/>
</dbReference>
<evidence type="ECO:0000256" key="3">
    <source>
        <dbReference type="ARBA" id="ARBA00044493"/>
    </source>
</evidence>
<evidence type="ECO:0000256" key="4">
    <source>
        <dbReference type="ARBA" id="ARBA00044511"/>
    </source>
</evidence>
<feature type="region of interest" description="Disordered" evidence="5">
    <location>
        <begin position="1171"/>
        <end position="1214"/>
    </location>
</feature>
<name>A0A090MAU3_9HYPO</name>
<evidence type="ECO:0000256" key="5">
    <source>
        <dbReference type="SAM" id="MobiDB-lite"/>
    </source>
</evidence>
<feature type="compositionally biased region" description="Polar residues" evidence="5">
    <location>
        <begin position="111"/>
        <end position="124"/>
    </location>
</feature>
<keyword evidence="2" id="KW-0677">Repeat</keyword>
<dbReference type="PANTHER" id="PTHR47447">
    <property type="entry name" value="OS03G0856100 PROTEIN"/>
    <property type="match status" value="1"/>
</dbReference>
<gene>
    <name evidence="6" type="ORF">BN850_0031510</name>
</gene>
<evidence type="ECO:0000256" key="1">
    <source>
        <dbReference type="ARBA" id="ARBA00006192"/>
    </source>
</evidence>
<dbReference type="AlphaFoldDB" id="A0A090MAU3"/>
<comment type="caution">
    <text evidence="6">The sequence shown here is derived from an EMBL/GenBank/DDBJ whole genome shotgun (WGS) entry which is preliminary data.</text>
</comment>
<comment type="subunit">
    <text evidence="4">Binds to mitochondrial small subunit 15S rRNA.</text>
</comment>
<accession>A0A090MAU3</accession>
<dbReference type="Gene3D" id="1.25.40.10">
    <property type="entry name" value="Tetratricopeptide repeat domain"/>
    <property type="match status" value="2"/>
</dbReference>
<dbReference type="Pfam" id="PF01535">
    <property type="entry name" value="PPR"/>
    <property type="match status" value="2"/>
</dbReference>
<feature type="region of interest" description="Disordered" evidence="5">
    <location>
        <begin position="108"/>
        <end position="144"/>
    </location>
</feature>
<reference evidence="6" key="1">
    <citation type="submission" date="2013-05" db="EMBL/GenBank/DDBJ databases">
        <title>Draft genome sequences of six wheat associated Fusarium spp. isolates.</title>
        <authorList>
            <person name="Moolhuijzen P.M."/>
            <person name="Manners J.M."/>
            <person name="Wilcox S."/>
            <person name="Bellgard M.I."/>
            <person name="Gardiner D.M."/>
        </authorList>
    </citation>
    <scope>NUCLEOTIDE SEQUENCE</scope>
    <source>
        <strain evidence="6">CS3069</strain>
    </source>
</reference>
<dbReference type="InterPro" id="IPR002885">
    <property type="entry name" value="PPR_rpt"/>
</dbReference>
<evidence type="ECO:0000256" key="2">
    <source>
        <dbReference type="ARBA" id="ARBA00022737"/>
    </source>
</evidence>